<dbReference type="AlphaFoldDB" id="A0A8J2RGC5"/>
<organism evidence="7 8">
    <name type="scientific">Daphnia galeata</name>
    <dbReference type="NCBI Taxonomy" id="27404"/>
    <lineage>
        <taxon>Eukaryota</taxon>
        <taxon>Metazoa</taxon>
        <taxon>Ecdysozoa</taxon>
        <taxon>Arthropoda</taxon>
        <taxon>Crustacea</taxon>
        <taxon>Branchiopoda</taxon>
        <taxon>Diplostraca</taxon>
        <taxon>Cladocera</taxon>
        <taxon>Anomopoda</taxon>
        <taxon>Daphniidae</taxon>
        <taxon>Daphnia</taxon>
    </lineage>
</organism>
<accession>A0A8J2RGC5</accession>
<reference evidence="7" key="1">
    <citation type="submission" date="2021-11" db="EMBL/GenBank/DDBJ databases">
        <authorList>
            <person name="Schell T."/>
        </authorList>
    </citation>
    <scope>NUCLEOTIDE SEQUENCE</scope>
    <source>
        <strain evidence="7">M5</strain>
    </source>
</reference>
<evidence type="ECO:0000256" key="6">
    <source>
        <dbReference type="SAM" id="MobiDB-lite"/>
    </source>
</evidence>
<feature type="transmembrane region" description="Helical" evidence="5">
    <location>
        <begin position="98"/>
        <end position="118"/>
    </location>
</feature>
<dbReference type="InterPro" id="IPR004895">
    <property type="entry name" value="Prenylated_rab_accept_PRA1"/>
</dbReference>
<feature type="region of interest" description="Disordered" evidence="6">
    <location>
        <begin position="1"/>
        <end position="26"/>
    </location>
</feature>
<evidence type="ECO:0000256" key="2">
    <source>
        <dbReference type="ARBA" id="ARBA00022692"/>
    </source>
</evidence>
<feature type="transmembrane region" description="Helical" evidence="5">
    <location>
        <begin position="153"/>
        <end position="172"/>
    </location>
</feature>
<keyword evidence="2 5" id="KW-0812">Transmembrane</keyword>
<keyword evidence="4 5" id="KW-0472">Membrane</keyword>
<protein>
    <recommendedName>
        <fullName evidence="5">PRA1 family protein</fullName>
    </recommendedName>
</protein>
<dbReference type="EMBL" id="CAKKLH010000079">
    <property type="protein sequence ID" value="CAH0102395.1"/>
    <property type="molecule type" value="Genomic_DNA"/>
</dbReference>
<feature type="transmembrane region" description="Helical" evidence="5">
    <location>
        <begin position="71"/>
        <end position="92"/>
    </location>
</feature>
<dbReference type="OrthoDB" id="18213at2759"/>
<feature type="transmembrane region" description="Helical" evidence="5">
    <location>
        <begin position="130"/>
        <end position="147"/>
    </location>
</feature>
<proteinExistence type="inferred from homology"/>
<evidence type="ECO:0000256" key="3">
    <source>
        <dbReference type="ARBA" id="ARBA00022989"/>
    </source>
</evidence>
<dbReference type="Proteomes" id="UP000789390">
    <property type="component" value="Unassembled WGS sequence"/>
</dbReference>
<dbReference type="GO" id="GO:0016020">
    <property type="term" value="C:membrane"/>
    <property type="evidence" value="ECO:0007669"/>
    <property type="project" value="UniProtKB-SubCell"/>
</dbReference>
<gene>
    <name evidence="7" type="ORF">DGAL_LOCUS4791</name>
</gene>
<evidence type="ECO:0000313" key="7">
    <source>
        <dbReference type="EMBL" id="CAH0102395.1"/>
    </source>
</evidence>
<keyword evidence="3 5" id="KW-1133">Transmembrane helix</keyword>
<sequence length="209" mass="23307">MSHHRTVGQSSARQNENNTLKEKMATPSKENGAFEVAPLRTLDDFLLESARFQVPNFRDMEKWGKRVYSNLIYYQSNYFLLALALFALVGLIHPFKMFLGLFAIGLACGLFAAASNGGPQVAKFKQEHPVISIITLLFGAYLIIYLLDGILVFLLGILLPFSATFIHSSLRLRSLRNKVTNKMEQIGLKKSTPMGMFLDALGFEAGIVD</sequence>
<evidence type="ECO:0000256" key="5">
    <source>
        <dbReference type="RuleBase" id="RU363107"/>
    </source>
</evidence>
<comment type="subcellular location">
    <subcellularLocation>
        <location evidence="1 5">Membrane</location>
        <topology evidence="1 5">Multi-pass membrane protein</topology>
    </subcellularLocation>
</comment>
<dbReference type="Pfam" id="PF03208">
    <property type="entry name" value="PRA1"/>
    <property type="match status" value="1"/>
</dbReference>
<evidence type="ECO:0000256" key="1">
    <source>
        <dbReference type="ARBA" id="ARBA00004141"/>
    </source>
</evidence>
<evidence type="ECO:0000256" key="4">
    <source>
        <dbReference type="ARBA" id="ARBA00023136"/>
    </source>
</evidence>
<comment type="caution">
    <text evidence="7">The sequence shown here is derived from an EMBL/GenBank/DDBJ whole genome shotgun (WGS) entry which is preliminary data.</text>
</comment>
<dbReference type="PANTHER" id="PTHR12859:SF0">
    <property type="entry name" value="PRA1 FAMILY PROTEIN"/>
    <property type="match status" value="1"/>
</dbReference>
<evidence type="ECO:0000313" key="8">
    <source>
        <dbReference type="Proteomes" id="UP000789390"/>
    </source>
</evidence>
<comment type="similarity">
    <text evidence="5">Belongs to the PRA1 family.</text>
</comment>
<feature type="compositionally biased region" description="Polar residues" evidence="6">
    <location>
        <begin position="7"/>
        <end position="18"/>
    </location>
</feature>
<dbReference type="PANTHER" id="PTHR12859">
    <property type="entry name" value="PRA1 PROTEIN"/>
    <property type="match status" value="1"/>
</dbReference>
<name>A0A8J2RGC5_9CRUS</name>
<keyword evidence="8" id="KW-1185">Reference proteome</keyword>